<dbReference type="Pfam" id="PF00400">
    <property type="entry name" value="WD40"/>
    <property type="match status" value="4"/>
</dbReference>
<dbReference type="SUPFAM" id="SSF50978">
    <property type="entry name" value="WD40 repeat-like"/>
    <property type="match status" value="1"/>
</dbReference>
<dbReference type="SMART" id="SM00320">
    <property type="entry name" value="WD40"/>
    <property type="match status" value="6"/>
</dbReference>
<evidence type="ECO:0000256" key="2">
    <source>
        <dbReference type="ARBA" id="ARBA00022737"/>
    </source>
</evidence>
<feature type="compositionally biased region" description="Acidic residues" evidence="4">
    <location>
        <begin position="836"/>
        <end position="853"/>
    </location>
</feature>
<dbReference type="AlphaFoldDB" id="A0A9W7Y5U0"/>
<dbReference type="PANTHER" id="PTHR19848">
    <property type="entry name" value="WD40 REPEAT PROTEIN"/>
    <property type="match status" value="1"/>
</dbReference>
<keyword evidence="5" id="KW-0472">Membrane</keyword>
<evidence type="ECO:0008006" key="8">
    <source>
        <dbReference type="Google" id="ProtNLM"/>
    </source>
</evidence>
<dbReference type="OrthoDB" id="6262491at2759"/>
<keyword evidence="5" id="KW-1133">Transmembrane helix</keyword>
<keyword evidence="5" id="KW-0812">Transmembrane</keyword>
<evidence type="ECO:0000256" key="5">
    <source>
        <dbReference type="SAM" id="Phobius"/>
    </source>
</evidence>
<dbReference type="Gene3D" id="2.130.10.10">
    <property type="entry name" value="YVTN repeat-like/Quinoprotein amine dehydrogenase"/>
    <property type="match status" value="2"/>
</dbReference>
<accession>A0A9W7Y5U0</accession>
<dbReference type="PROSITE" id="PS50294">
    <property type="entry name" value="WD_REPEATS_REGION"/>
    <property type="match status" value="2"/>
</dbReference>
<evidence type="ECO:0000313" key="6">
    <source>
        <dbReference type="EMBL" id="KAJ1724493.1"/>
    </source>
</evidence>
<comment type="caution">
    <text evidence="6">The sequence shown here is derived from an EMBL/GenBank/DDBJ whole genome shotgun (WGS) entry which is preliminary data.</text>
</comment>
<reference evidence="6" key="1">
    <citation type="submission" date="2022-07" db="EMBL/GenBank/DDBJ databases">
        <title>Phylogenomic reconstructions and comparative analyses of Kickxellomycotina fungi.</title>
        <authorList>
            <person name="Reynolds N.K."/>
            <person name="Stajich J.E."/>
            <person name="Barry K."/>
            <person name="Grigoriev I.V."/>
            <person name="Crous P."/>
            <person name="Smith M.E."/>
        </authorList>
    </citation>
    <scope>NUCLEOTIDE SEQUENCE</scope>
    <source>
        <strain evidence="6">NBRC 32514</strain>
    </source>
</reference>
<sequence length="853" mass="94440">MVALRFVALLLLYSEGFFMALVFFLYPAVIHSIRDINHSAVQYWVIEQEEFWRQRQRKPTFSDGRVINEEPSEAMMDKRDIKSFTSWRGRLYHFILTKTPEGNRVKTAKEHVSETSATVVCTQQQQQQQPCTKSTSDPTDEADAATKPADVKSLPAKHSRSKLRRSLSATLPEKPRPAHWNGSGSDSDSDLPEASSLLKSPMACLVRPSKKQKTASGATIIEPPQLAISHASQARAMSKMLVKSASAVLPEIKSDADTDAEEDMASVSTIKAPGELVLTIWRQKYYPARVLSRLNGNKYKIEFFDGRITERSRASMLTMYDKKFKTCRLGQIQLVGDRPAKEVSVERIHTWDLDSDFELGMKTFANLVKQVEAIKVHLDQLHQCSAEDLQTMSEIEPRLATFFGSDQKAKQQLAVQKYSYAMSFPGANISSDRRHFFMSSAQLEALEQKEAMEKDPFRQKLGSPIRAGGRILNFEICDSSTAVLALGSHQAKVADLEARECRRNAAKHGGPTTSVTAMSESYTIGGSRIALSGAWDKQIKVWAVSDPQKTLTVLVGHSDFVKCLVAHPSLPMVYSGSADKTIMIWKLPEMPDDLNSSSDDPVEIRPFKIIKGLHTGQIYTLCLDPSAETLYSSGSDASIRAWDALTGNPVASQSTSDDNDGYWLIPRGQHKTNIFDIKATDNSLWTASADKTAIGWDVETRRADLILEHKTTVNCVLPIPQVGVVVTGTNGGVIYLWNTSGAGDTPEIIREIHAHTDDVTCLKMAGRVFYSSGLDETLRVWDIKDIVGFKGGIEYVPEELADLKRQSGSGNTDHGGNSSKPSDISSGQAKQSSVLTEEEERELAELMSDLDDF</sequence>
<evidence type="ECO:0000256" key="4">
    <source>
        <dbReference type="SAM" id="MobiDB-lite"/>
    </source>
</evidence>
<feature type="region of interest" description="Disordered" evidence="4">
    <location>
        <begin position="804"/>
        <end position="853"/>
    </location>
</feature>
<dbReference type="Proteomes" id="UP001149813">
    <property type="component" value="Unassembled WGS sequence"/>
</dbReference>
<keyword evidence="2" id="KW-0677">Repeat</keyword>
<evidence type="ECO:0000256" key="1">
    <source>
        <dbReference type="ARBA" id="ARBA00022574"/>
    </source>
</evidence>
<feature type="repeat" description="WD" evidence="3">
    <location>
        <begin position="752"/>
        <end position="784"/>
    </location>
</feature>
<dbReference type="InterPro" id="IPR020472">
    <property type="entry name" value="WD40_PAC1"/>
</dbReference>
<dbReference type="InterPro" id="IPR015943">
    <property type="entry name" value="WD40/YVTN_repeat-like_dom_sf"/>
</dbReference>
<organism evidence="6 7">
    <name type="scientific">Coemansia erecta</name>
    <dbReference type="NCBI Taxonomy" id="147472"/>
    <lineage>
        <taxon>Eukaryota</taxon>
        <taxon>Fungi</taxon>
        <taxon>Fungi incertae sedis</taxon>
        <taxon>Zoopagomycota</taxon>
        <taxon>Kickxellomycotina</taxon>
        <taxon>Kickxellomycetes</taxon>
        <taxon>Kickxellales</taxon>
        <taxon>Kickxellaceae</taxon>
        <taxon>Coemansia</taxon>
    </lineage>
</organism>
<dbReference type="PROSITE" id="PS50082">
    <property type="entry name" value="WD_REPEATS_2"/>
    <property type="match status" value="3"/>
</dbReference>
<keyword evidence="1 3" id="KW-0853">WD repeat</keyword>
<dbReference type="InterPro" id="IPR036322">
    <property type="entry name" value="WD40_repeat_dom_sf"/>
</dbReference>
<dbReference type="PRINTS" id="PR00320">
    <property type="entry name" value="GPROTEINBRPT"/>
</dbReference>
<dbReference type="PANTHER" id="PTHR19848:SF8">
    <property type="entry name" value="F-BOX AND WD REPEAT DOMAIN CONTAINING 7"/>
    <property type="match status" value="1"/>
</dbReference>
<proteinExistence type="predicted"/>
<evidence type="ECO:0000256" key="3">
    <source>
        <dbReference type="PROSITE-ProRule" id="PRU00221"/>
    </source>
</evidence>
<feature type="repeat" description="WD" evidence="3">
    <location>
        <begin position="614"/>
        <end position="652"/>
    </location>
</feature>
<protein>
    <recommendedName>
        <fullName evidence="8">WD40 repeat-like protein</fullName>
    </recommendedName>
</protein>
<feature type="compositionally biased region" description="Polar residues" evidence="4">
    <location>
        <begin position="806"/>
        <end position="834"/>
    </location>
</feature>
<feature type="region of interest" description="Disordered" evidence="4">
    <location>
        <begin position="119"/>
        <end position="194"/>
    </location>
</feature>
<name>A0A9W7Y5U0_9FUNG</name>
<keyword evidence="7" id="KW-1185">Reference proteome</keyword>
<dbReference type="EMBL" id="JANBOJ010000030">
    <property type="protein sequence ID" value="KAJ1724493.1"/>
    <property type="molecule type" value="Genomic_DNA"/>
</dbReference>
<feature type="repeat" description="WD" evidence="3">
    <location>
        <begin position="554"/>
        <end position="587"/>
    </location>
</feature>
<feature type="compositionally biased region" description="Basic residues" evidence="4">
    <location>
        <begin position="155"/>
        <end position="165"/>
    </location>
</feature>
<dbReference type="InterPro" id="IPR001680">
    <property type="entry name" value="WD40_rpt"/>
</dbReference>
<evidence type="ECO:0000313" key="7">
    <source>
        <dbReference type="Proteomes" id="UP001149813"/>
    </source>
</evidence>
<gene>
    <name evidence="6" type="ORF">LPJ53_001263</name>
</gene>
<feature type="transmembrane region" description="Helical" evidence="5">
    <location>
        <begin position="7"/>
        <end position="29"/>
    </location>
</feature>